<comment type="caution">
    <text evidence="2">The sequence shown here is derived from an EMBL/GenBank/DDBJ whole genome shotgun (WGS) entry which is preliminary data.</text>
</comment>
<feature type="region of interest" description="Disordered" evidence="1">
    <location>
        <begin position="188"/>
        <end position="237"/>
    </location>
</feature>
<gene>
    <name evidence="2" type="ORF">F2Q69_00052413</name>
</gene>
<dbReference type="AlphaFoldDB" id="A0A8S9N881"/>
<name>A0A8S9N881_BRACR</name>
<proteinExistence type="predicted"/>
<feature type="region of interest" description="Disordered" evidence="1">
    <location>
        <begin position="1"/>
        <end position="28"/>
    </location>
</feature>
<feature type="compositionally biased region" description="Basic and acidic residues" evidence="1">
    <location>
        <begin position="44"/>
        <end position="62"/>
    </location>
</feature>
<organism evidence="2 3">
    <name type="scientific">Brassica cretica</name>
    <name type="common">Mustard</name>
    <dbReference type="NCBI Taxonomy" id="69181"/>
    <lineage>
        <taxon>Eukaryota</taxon>
        <taxon>Viridiplantae</taxon>
        <taxon>Streptophyta</taxon>
        <taxon>Embryophyta</taxon>
        <taxon>Tracheophyta</taxon>
        <taxon>Spermatophyta</taxon>
        <taxon>Magnoliopsida</taxon>
        <taxon>eudicotyledons</taxon>
        <taxon>Gunneridae</taxon>
        <taxon>Pentapetalae</taxon>
        <taxon>rosids</taxon>
        <taxon>malvids</taxon>
        <taxon>Brassicales</taxon>
        <taxon>Brassicaceae</taxon>
        <taxon>Brassiceae</taxon>
        <taxon>Brassica</taxon>
    </lineage>
</organism>
<accession>A0A8S9N881</accession>
<reference evidence="2" key="1">
    <citation type="submission" date="2019-12" db="EMBL/GenBank/DDBJ databases">
        <title>Genome sequencing and annotation of Brassica cretica.</title>
        <authorList>
            <person name="Studholme D.J."/>
            <person name="Sarris P."/>
        </authorList>
    </citation>
    <scope>NUCLEOTIDE SEQUENCE</scope>
    <source>
        <strain evidence="2">PFS-109/04</strain>
        <tissue evidence="2">Leaf</tissue>
    </source>
</reference>
<evidence type="ECO:0000313" key="2">
    <source>
        <dbReference type="EMBL" id="KAF3488910.1"/>
    </source>
</evidence>
<protein>
    <submittedName>
        <fullName evidence="2">Uncharacterized protein</fullName>
    </submittedName>
</protein>
<sequence>MSSLWSSESLPVPISQDPPDLPPSVPLTISRKKSIDYKEKLTYLDSAKAESPRKEKHERRQIDSYLRSSKGDKEISRDYGVIFPGDGVRLAGKNMQKEANETKNTSQDYDVILLGDGASDAPQIVDPSQDDATKVEPKTNLEMEGLNIMELDTHEHFERAGRSDTCFGELDELSELSDTTLELDELSDTNLELNELNDTEDGADEQEEKRGIPVSTGYVDGGCDTAHRKGEREPIES</sequence>
<feature type="compositionally biased region" description="Acidic residues" evidence="1">
    <location>
        <begin position="195"/>
        <end position="206"/>
    </location>
</feature>
<dbReference type="Proteomes" id="UP000712600">
    <property type="component" value="Unassembled WGS sequence"/>
</dbReference>
<evidence type="ECO:0000313" key="3">
    <source>
        <dbReference type="Proteomes" id="UP000712600"/>
    </source>
</evidence>
<feature type="region of interest" description="Disordered" evidence="1">
    <location>
        <begin position="44"/>
        <end position="70"/>
    </location>
</feature>
<feature type="compositionally biased region" description="Basic and acidic residues" evidence="1">
    <location>
        <begin position="225"/>
        <end position="237"/>
    </location>
</feature>
<evidence type="ECO:0000256" key="1">
    <source>
        <dbReference type="SAM" id="MobiDB-lite"/>
    </source>
</evidence>
<dbReference type="EMBL" id="QGKX02002183">
    <property type="protein sequence ID" value="KAF3488910.1"/>
    <property type="molecule type" value="Genomic_DNA"/>
</dbReference>